<evidence type="ECO:0000313" key="6">
    <source>
        <dbReference type="EMBL" id="GGB45595.1"/>
    </source>
</evidence>
<dbReference type="AlphaFoldDB" id="A0A916TIH4"/>
<sequence>MTLFRTAPGATRARAFPLLSARATAQRTHSTPAIDAERWPDVARVPEGLLAALVAKIGARIFRRAVARLRIRVLMPDGAVFGGDRRADAPTIVVHDADALMRRIGHDRLIGFGESYLAGDWDSNDLASVIEQFARGVEGLVPAPLRALRSVVLPPQPSAERPARENSRSNVERHYDLSNDLFAGFLDETMTYSAALFAEGDDLATAQRRKMDRLLDQAGVTAGTAVLEIGSGWGGLALRAGRRGATVDSVTLSEQQQRWANDLLHRSGVADRAQVSLRDYRDVRGSYDAVLSVEMIEAVGLDFLETYFRQIADVLRPGGRAAVQAIVMPHHRALRTHRNYTWIHKYVFPGGAIPSLQLIEETAGRSGLRVVADLAMGDSYARTLDQWAVRFHENRSRLGEFGFDETFRRMWEFYLRYSEGGFRAGYLDVHQLTFVRESAA</sequence>
<dbReference type="CDD" id="cd02440">
    <property type="entry name" value="AdoMet_MTases"/>
    <property type="match status" value="1"/>
</dbReference>
<evidence type="ECO:0000313" key="7">
    <source>
        <dbReference type="Proteomes" id="UP000636793"/>
    </source>
</evidence>
<comment type="similarity">
    <text evidence="1">Belongs to the CFA/CMAS family.</text>
</comment>
<proteinExistence type="inferred from homology"/>
<dbReference type="InterPro" id="IPR003333">
    <property type="entry name" value="CMAS"/>
</dbReference>
<reference evidence="6" key="2">
    <citation type="submission" date="2020-09" db="EMBL/GenBank/DDBJ databases">
        <authorList>
            <person name="Sun Q."/>
            <person name="Zhou Y."/>
        </authorList>
    </citation>
    <scope>NUCLEOTIDE SEQUENCE</scope>
    <source>
        <strain evidence="6">CGMCC 1.15085</strain>
    </source>
</reference>
<evidence type="ECO:0000256" key="1">
    <source>
        <dbReference type="ARBA" id="ARBA00010815"/>
    </source>
</evidence>
<keyword evidence="4" id="KW-0949">S-adenosyl-L-methionine</keyword>
<evidence type="ECO:0000256" key="2">
    <source>
        <dbReference type="ARBA" id="ARBA00022603"/>
    </source>
</evidence>
<dbReference type="Proteomes" id="UP000636793">
    <property type="component" value="Unassembled WGS sequence"/>
</dbReference>
<comment type="caution">
    <text evidence="6">The sequence shown here is derived from an EMBL/GenBank/DDBJ whole genome shotgun (WGS) entry which is preliminary data.</text>
</comment>
<dbReference type="PANTHER" id="PTHR43667">
    <property type="entry name" value="CYCLOPROPANE-FATTY-ACYL-PHOSPHOLIPID SYNTHASE"/>
    <property type="match status" value="1"/>
</dbReference>
<dbReference type="GO" id="GO:0008610">
    <property type="term" value="P:lipid biosynthetic process"/>
    <property type="evidence" value="ECO:0007669"/>
    <property type="project" value="InterPro"/>
</dbReference>
<evidence type="ECO:0000256" key="4">
    <source>
        <dbReference type="ARBA" id="ARBA00022691"/>
    </source>
</evidence>
<dbReference type="PANTHER" id="PTHR43667:SF2">
    <property type="entry name" value="FATTY ACID C-METHYL TRANSFERASE"/>
    <property type="match status" value="1"/>
</dbReference>
<accession>A0A916TIH4</accession>
<reference evidence="6" key="1">
    <citation type="journal article" date="2014" name="Int. J. Syst. Evol. Microbiol.">
        <title>Complete genome sequence of Corynebacterium casei LMG S-19264T (=DSM 44701T), isolated from a smear-ripened cheese.</title>
        <authorList>
            <consortium name="US DOE Joint Genome Institute (JGI-PGF)"/>
            <person name="Walter F."/>
            <person name="Albersmeier A."/>
            <person name="Kalinowski J."/>
            <person name="Ruckert C."/>
        </authorList>
    </citation>
    <scope>NUCLEOTIDE SEQUENCE</scope>
    <source>
        <strain evidence="6">CGMCC 1.15085</strain>
    </source>
</reference>
<dbReference type="InterPro" id="IPR029063">
    <property type="entry name" value="SAM-dependent_MTases_sf"/>
</dbReference>
<dbReference type="RefSeq" id="WP_188838919.1">
    <property type="nucleotide sequence ID" value="NZ_BMHI01000007.1"/>
</dbReference>
<name>A0A916TIH4_9MICO</name>
<keyword evidence="3" id="KW-0808">Transferase</keyword>
<dbReference type="SUPFAM" id="SSF53335">
    <property type="entry name" value="S-adenosyl-L-methionine-dependent methyltransferases"/>
    <property type="match status" value="1"/>
</dbReference>
<dbReference type="GO" id="GO:0008168">
    <property type="term" value="F:methyltransferase activity"/>
    <property type="evidence" value="ECO:0007669"/>
    <property type="project" value="UniProtKB-KW"/>
</dbReference>
<dbReference type="Gene3D" id="3.40.50.150">
    <property type="entry name" value="Vaccinia Virus protein VP39"/>
    <property type="match status" value="1"/>
</dbReference>
<evidence type="ECO:0000256" key="5">
    <source>
        <dbReference type="ARBA" id="ARBA00023098"/>
    </source>
</evidence>
<evidence type="ECO:0000256" key="3">
    <source>
        <dbReference type="ARBA" id="ARBA00022679"/>
    </source>
</evidence>
<protein>
    <submittedName>
        <fullName evidence="6">Tuberculostearic acid methyltransferase UfaA1</fullName>
    </submittedName>
</protein>
<organism evidence="6 7">
    <name type="scientific">Flexivirga endophytica</name>
    <dbReference type="NCBI Taxonomy" id="1849103"/>
    <lineage>
        <taxon>Bacteria</taxon>
        <taxon>Bacillati</taxon>
        <taxon>Actinomycetota</taxon>
        <taxon>Actinomycetes</taxon>
        <taxon>Micrococcales</taxon>
        <taxon>Dermacoccaceae</taxon>
        <taxon>Flexivirga</taxon>
    </lineage>
</organism>
<keyword evidence="7" id="KW-1185">Reference proteome</keyword>
<dbReference type="EMBL" id="BMHI01000007">
    <property type="protein sequence ID" value="GGB45595.1"/>
    <property type="molecule type" value="Genomic_DNA"/>
</dbReference>
<keyword evidence="5" id="KW-0443">Lipid metabolism</keyword>
<dbReference type="GO" id="GO:0032259">
    <property type="term" value="P:methylation"/>
    <property type="evidence" value="ECO:0007669"/>
    <property type="project" value="UniProtKB-KW"/>
</dbReference>
<dbReference type="PIRSF" id="PIRSF003085">
    <property type="entry name" value="CMAS"/>
    <property type="match status" value="1"/>
</dbReference>
<gene>
    <name evidence="6" type="primary">ufaA1</name>
    <name evidence="6" type="ORF">GCM10011492_40910</name>
</gene>
<dbReference type="InterPro" id="IPR050723">
    <property type="entry name" value="CFA/CMAS"/>
</dbReference>
<keyword evidence="2 6" id="KW-0489">Methyltransferase</keyword>
<dbReference type="Pfam" id="PF02353">
    <property type="entry name" value="CMAS"/>
    <property type="match status" value="1"/>
</dbReference>